<dbReference type="EMBL" id="JACGCM010000723">
    <property type="protein sequence ID" value="KAF6167672.1"/>
    <property type="molecule type" value="Genomic_DNA"/>
</dbReference>
<comment type="caution">
    <text evidence="1">The sequence shown here is derived from an EMBL/GenBank/DDBJ whole genome shotgun (WGS) entry which is preliminary data.</text>
</comment>
<sequence>MYDSDDDVIILDVGVGDGLGDDIPIESTFNDYPAEIDPDNLDAEEELISLYLHLFGWVTPDGHTFKLRKSSMLIHTYKGKGKSKNKLARAGWVDLVLRAVKNITITETFYGHYHPEGAADGWFVAIDVNEQKWMINTEKHECDYNDYEGAIAIGIDFFGDSAVVRDGERGGRIGKNVGGIRGGGASGGDAVVRGGASAGTMRGGAVRSGASGDGIVVRGGAKAKL</sequence>
<reference evidence="1 2" key="1">
    <citation type="journal article" date="2020" name="IScience">
        <title>Genome Sequencing of the Endangered Kingdonia uniflora (Circaeasteraceae, Ranunculales) Reveals Potential Mechanisms of Evolutionary Specialization.</title>
        <authorList>
            <person name="Sun Y."/>
            <person name="Deng T."/>
            <person name="Zhang A."/>
            <person name="Moore M.J."/>
            <person name="Landis J.B."/>
            <person name="Lin N."/>
            <person name="Zhang H."/>
            <person name="Zhang X."/>
            <person name="Huang J."/>
            <person name="Zhang X."/>
            <person name="Sun H."/>
            <person name="Wang H."/>
        </authorList>
    </citation>
    <scope>NUCLEOTIDE SEQUENCE [LARGE SCALE GENOMIC DNA]</scope>
    <source>
        <strain evidence="1">TB1705</strain>
        <tissue evidence="1">Leaf</tissue>
    </source>
</reference>
<gene>
    <name evidence="1" type="ORF">GIB67_031255</name>
</gene>
<evidence type="ECO:0000313" key="1">
    <source>
        <dbReference type="EMBL" id="KAF6167672.1"/>
    </source>
</evidence>
<protein>
    <submittedName>
        <fullName evidence="1">Uncharacterized protein</fullName>
    </submittedName>
</protein>
<proteinExistence type="predicted"/>
<dbReference type="Proteomes" id="UP000541444">
    <property type="component" value="Unassembled WGS sequence"/>
</dbReference>
<organism evidence="1 2">
    <name type="scientific">Kingdonia uniflora</name>
    <dbReference type="NCBI Taxonomy" id="39325"/>
    <lineage>
        <taxon>Eukaryota</taxon>
        <taxon>Viridiplantae</taxon>
        <taxon>Streptophyta</taxon>
        <taxon>Embryophyta</taxon>
        <taxon>Tracheophyta</taxon>
        <taxon>Spermatophyta</taxon>
        <taxon>Magnoliopsida</taxon>
        <taxon>Ranunculales</taxon>
        <taxon>Circaeasteraceae</taxon>
        <taxon>Kingdonia</taxon>
    </lineage>
</organism>
<name>A0A7J7NL48_9MAGN</name>
<dbReference type="AlphaFoldDB" id="A0A7J7NL48"/>
<keyword evidence="2" id="KW-1185">Reference proteome</keyword>
<accession>A0A7J7NL48</accession>
<evidence type="ECO:0000313" key="2">
    <source>
        <dbReference type="Proteomes" id="UP000541444"/>
    </source>
</evidence>